<keyword evidence="3" id="KW-1185">Reference proteome</keyword>
<sequence>MAIHKHLISVVTLVLVVQNSADDKFRYPNWKFHFLPGTAMGLFMAIAVPLDLPNKNAYLAYNFEANYPLPGNQTYFEYPPLIQRRIDRKLIYTALETKMESNGYPGRACLLRTICEAAQHSTQYANGILGDIIHFVFTPSTSNNTGLLSVYEDAEKQGSTRSDCSKYNKNCTVSFLDLISWIGHSV</sequence>
<dbReference type="InterPro" id="IPR006631">
    <property type="entry name" value="DM4_12"/>
</dbReference>
<dbReference type="HOGENOM" id="CLU_053597_4_1_1"/>
<dbReference type="Pfam" id="PF07841">
    <property type="entry name" value="DM4_12"/>
    <property type="match status" value="1"/>
</dbReference>
<feature type="signal peptide" evidence="1">
    <location>
        <begin position="1"/>
        <end position="21"/>
    </location>
</feature>
<accession>D6W795</accession>
<dbReference type="InParanoid" id="D6W795"/>
<feature type="chain" id="PRO_5007310560" evidence="1">
    <location>
        <begin position="22"/>
        <end position="186"/>
    </location>
</feature>
<dbReference type="eggNOG" id="ENOG502S8WF">
    <property type="taxonomic scope" value="Eukaryota"/>
</dbReference>
<dbReference type="EMBL" id="KQ971307">
    <property type="protein sequence ID" value="EFA11041.2"/>
    <property type="molecule type" value="Genomic_DNA"/>
</dbReference>
<protein>
    <submittedName>
        <fullName evidence="2">Uncharacterized protein</fullName>
    </submittedName>
</protein>
<dbReference type="Proteomes" id="UP000007266">
    <property type="component" value="Linkage group 1"/>
</dbReference>
<proteinExistence type="predicted"/>
<evidence type="ECO:0000313" key="3">
    <source>
        <dbReference type="Proteomes" id="UP000007266"/>
    </source>
</evidence>
<organism evidence="2 3">
    <name type="scientific">Tribolium castaneum</name>
    <name type="common">Red flour beetle</name>
    <dbReference type="NCBI Taxonomy" id="7070"/>
    <lineage>
        <taxon>Eukaryota</taxon>
        <taxon>Metazoa</taxon>
        <taxon>Ecdysozoa</taxon>
        <taxon>Arthropoda</taxon>
        <taxon>Hexapoda</taxon>
        <taxon>Insecta</taxon>
        <taxon>Pterygota</taxon>
        <taxon>Neoptera</taxon>
        <taxon>Endopterygota</taxon>
        <taxon>Coleoptera</taxon>
        <taxon>Polyphaga</taxon>
        <taxon>Cucujiformia</taxon>
        <taxon>Tenebrionidae</taxon>
        <taxon>Tenebrionidae incertae sedis</taxon>
        <taxon>Tribolium</taxon>
    </lineage>
</organism>
<reference evidence="2 3" key="1">
    <citation type="journal article" date="2008" name="Nature">
        <title>The genome of the model beetle and pest Tribolium castaneum.</title>
        <authorList>
            <consortium name="Tribolium Genome Sequencing Consortium"/>
            <person name="Richards S."/>
            <person name="Gibbs R.A."/>
            <person name="Weinstock G.M."/>
            <person name="Brown S.J."/>
            <person name="Denell R."/>
            <person name="Beeman R.W."/>
            <person name="Gibbs R."/>
            <person name="Beeman R.W."/>
            <person name="Brown S.J."/>
            <person name="Bucher G."/>
            <person name="Friedrich M."/>
            <person name="Grimmelikhuijzen C.J."/>
            <person name="Klingler M."/>
            <person name="Lorenzen M."/>
            <person name="Richards S."/>
            <person name="Roth S."/>
            <person name="Schroder R."/>
            <person name="Tautz D."/>
            <person name="Zdobnov E.M."/>
            <person name="Muzny D."/>
            <person name="Gibbs R.A."/>
            <person name="Weinstock G.M."/>
            <person name="Attaway T."/>
            <person name="Bell S."/>
            <person name="Buhay C.J."/>
            <person name="Chandrabose M.N."/>
            <person name="Chavez D."/>
            <person name="Clerk-Blankenburg K.P."/>
            <person name="Cree A."/>
            <person name="Dao M."/>
            <person name="Davis C."/>
            <person name="Chacko J."/>
            <person name="Dinh H."/>
            <person name="Dugan-Rocha S."/>
            <person name="Fowler G."/>
            <person name="Garner T.T."/>
            <person name="Garnes J."/>
            <person name="Gnirke A."/>
            <person name="Hawes A."/>
            <person name="Hernandez J."/>
            <person name="Hines S."/>
            <person name="Holder M."/>
            <person name="Hume J."/>
            <person name="Jhangiani S.N."/>
            <person name="Joshi V."/>
            <person name="Khan Z.M."/>
            <person name="Jackson L."/>
            <person name="Kovar C."/>
            <person name="Kowis A."/>
            <person name="Lee S."/>
            <person name="Lewis L.R."/>
            <person name="Margolis J."/>
            <person name="Morgan M."/>
            <person name="Nazareth L.V."/>
            <person name="Nguyen N."/>
            <person name="Okwuonu G."/>
            <person name="Parker D."/>
            <person name="Richards S."/>
            <person name="Ruiz S.J."/>
            <person name="Santibanez J."/>
            <person name="Savard J."/>
            <person name="Scherer S.E."/>
            <person name="Schneider B."/>
            <person name="Sodergren E."/>
            <person name="Tautz D."/>
            <person name="Vattahil S."/>
            <person name="Villasana D."/>
            <person name="White C.S."/>
            <person name="Wright R."/>
            <person name="Park Y."/>
            <person name="Beeman R.W."/>
            <person name="Lord J."/>
            <person name="Oppert B."/>
            <person name="Lorenzen M."/>
            <person name="Brown S."/>
            <person name="Wang L."/>
            <person name="Savard J."/>
            <person name="Tautz D."/>
            <person name="Richards S."/>
            <person name="Weinstock G."/>
            <person name="Gibbs R.A."/>
            <person name="Liu Y."/>
            <person name="Worley K."/>
            <person name="Weinstock G."/>
            <person name="Elsik C.G."/>
            <person name="Reese J.T."/>
            <person name="Elhaik E."/>
            <person name="Landan G."/>
            <person name="Graur D."/>
            <person name="Arensburger P."/>
            <person name="Atkinson P."/>
            <person name="Beeman R.W."/>
            <person name="Beidler J."/>
            <person name="Brown S.J."/>
            <person name="Demuth J.P."/>
            <person name="Drury D.W."/>
            <person name="Du Y.Z."/>
            <person name="Fujiwara H."/>
            <person name="Lorenzen M."/>
            <person name="Maselli V."/>
            <person name="Osanai M."/>
            <person name="Park Y."/>
            <person name="Robertson H.M."/>
            <person name="Tu Z."/>
            <person name="Wang J.J."/>
            <person name="Wang S."/>
            <person name="Richards S."/>
            <person name="Song H."/>
            <person name="Zhang L."/>
            <person name="Sodergren E."/>
            <person name="Werner D."/>
            <person name="Stanke M."/>
            <person name="Morgenstern B."/>
            <person name="Solovyev V."/>
            <person name="Kosarev P."/>
            <person name="Brown G."/>
            <person name="Chen H.C."/>
            <person name="Ermolaeva O."/>
            <person name="Hlavina W."/>
            <person name="Kapustin Y."/>
            <person name="Kiryutin B."/>
            <person name="Kitts P."/>
            <person name="Maglott D."/>
            <person name="Pruitt K."/>
            <person name="Sapojnikov V."/>
            <person name="Souvorov A."/>
            <person name="Mackey A.J."/>
            <person name="Waterhouse R.M."/>
            <person name="Wyder S."/>
            <person name="Zdobnov E.M."/>
            <person name="Zdobnov E.M."/>
            <person name="Wyder S."/>
            <person name="Kriventseva E.V."/>
            <person name="Kadowaki T."/>
            <person name="Bork P."/>
            <person name="Aranda M."/>
            <person name="Bao R."/>
            <person name="Beermann A."/>
            <person name="Berns N."/>
            <person name="Bolognesi R."/>
            <person name="Bonneton F."/>
            <person name="Bopp D."/>
            <person name="Brown S.J."/>
            <person name="Bucher G."/>
            <person name="Butts T."/>
            <person name="Chaumot A."/>
            <person name="Denell R.E."/>
            <person name="Ferrier D.E."/>
            <person name="Friedrich M."/>
            <person name="Gordon C.M."/>
            <person name="Jindra M."/>
            <person name="Klingler M."/>
            <person name="Lan Q."/>
            <person name="Lattorff H.M."/>
            <person name="Laudet V."/>
            <person name="von Levetsow C."/>
            <person name="Liu Z."/>
            <person name="Lutz R."/>
            <person name="Lynch J.A."/>
            <person name="da Fonseca R.N."/>
            <person name="Posnien N."/>
            <person name="Reuter R."/>
            <person name="Roth S."/>
            <person name="Savard J."/>
            <person name="Schinko J.B."/>
            <person name="Schmitt C."/>
            <person name="Schoppmeier M."/>
            <person name="Schroder R."/>
            <person name="Shippy T.D."/>
            <person name="Simonnet F."/>
            <person name="Marques-Souza H."/>
            <person name="Tautz D."/>
            <person name="Tomoyasu Y."/>
            <person name="Trauner J."/>
            <person name="Van der Zee M."/>
            <person name="Vervoort M."/>
            <person name="Wittkopp N."/>
            <person name="Wimmer E.A."/>
            <person name="Yang X."/>
            <person name="Jones A.K."/>
            <person name="Sattelle D.B."/>
            <person name="Ebert P.R."/>
            <person name="Nelson D."/>
            <person name="Scott J.G."/>
            <person name="Beeman R.W."/>
            <person name="Muthukrishnan S."/>
            <person name="Kramer K.J."/>
            <person name="Arakane Y."/>
            <person name="Beeman R.W."/>
            <person name="Zhu Q."/>
            <person name="Hogenkamp D."/>
            <person name="Dixit R."/>
            <person name="Oppert B."/>
            <person name="Jiang H."/>
            <person name="Zou Z."/>
            <person name="Marshall J."/>
            <person name="Elpidina E."/>
            <person name="Vinokurov K."/>
            <person name="Oppert C."/>
            <person name="Zou Z."/>
            <person name="Evans J."/>
            <person name="Lu Z."/>
            <person name="Zhao P."/>
            <person name="Sumathipala N."/>
            <person name="Altincicek B."/>
            <person name="Vilcinskas A."/>
            <person name="Williams M."/>
            <person name="Hultmark D."/>
            <person name="Hetru C."/>
            <person name="Jiang H."/>
            <person name="Grimmelikhuijzen C.J."/>
            <person name="Hauser F."/>
            <person name="Cazzamali G."/>
            <person name="Williamson M."/>
            <person name="Park Y."/>
            <person name="Li B."/>
            <person name="Tanaka Y."/>
            <person name="Predel R."/>
            <person name="Neupert S."/>
            <person name="Schachtner J."/>
            <person name="Verleyen P."/>
            <person name="Raible F."/>
            <person name="Bork P."/>
            <person name="Friedrich M."/>
            <person name="Walden K.K."/>
            <person name="Robertson H.M."/>
            <person name="Angeli S."/>
            <person name="Foret S."/>
            <person name="Bucher G."/>
            <person name="Schuetz S."/>
            <person name="Maleszka R."/>
            <person name="Wimmer E.A."/>
            <person name="Beeman R.W."/>
            <person name="Lorenzen M."/>
            <person name="Tomoyasu Y."/>
            <person name="Miller S.C."/>
            <person name="Grossmann D."/>
            <person name="Bucher G."/>
        </authorList>
    </citation>
    <scope>NUCLEOTIDE SEQUENCE [LARGE SCALE GENOMIC DNA]</scope>
    <source>
        <strain evidence="2 3">Georgia GA2</strain>
    </source>
</reference>
<gene>
    <name evidence="2" type="primary">AUGUSTUS-3.0.2_04632</name>
    <name evidence="2" type="ORF">TcasGA2_TC004632</name>
</gene>
<name>D6W795_TRICA</name>
<keyword evidence="1" id="KW-0732">Signal</keyword>
<dbReference type="AlphaFoldDB" id="D6W795"/>
<dbReference type="SMART" id="SM00718">
    <property type="entry name" value="DM4_12"/>
    <property type="match status" value="1"/>
</dbReference>
<dbReference type="PANTHER" id="PTHR21398">
    <property type="entry name" value="AGAP007094-PA"/>
    <property type="match status" value="1"/>
</dbReference>
<dbReference type="PANTHER" id="PTHR21398:SF22">
    <property type="entry name" value="IP12060P-RELATED"/>
    <property type="match status" value="1"/>
</dbReference>
<reference evidence="2 3" key="2">
    <citation type="journal article" date="2010" name="Nucleic Acids Res.">
        <title>BeetleBase in 2010: revisions to provide comprehensive genomic information for Tribolium castaneum.</title>
        <authorList>
            <person name="Kim H.S."/>
            <person name="Murphy T."/>
            <person name="Xia J."/>
            <person name="Caragea D."/>
            <person name="Park Y."/>
            <person name="Beeman R.W."/>
            <person name="Lorenzen M.D."/>
            <person name="Butcher S."/>
            <person name="Manak J.R."/>
            <person name="Brown S.J."/>
        </authorList>
    </citation>
    <scope>GENOME REANNOTATION</scope>
    <source>
        <strain evidence="2 3">Georgia GA2</strain>
    </source>
</reference>
<dbReference type="OMA" id="MAFNFES"/>
<evidence type="ECO:0000256" key="1">
    <source>
        <dbReference type="SAM" id="SignalP"/>
    </source>
</evidence>
<evidence type="ECO:0000313" key="2">
    <source>
        <dbReference type="EMBL" id="EFA11041.2"/>
    </source>
</evidence>